<accession>A0A1Y1LFI7</accession>
<proteinExistence type="predicted"/>
<reference evidence="1" key="1">
    <citation type="journal article" date="2016" name="Sci. Rep.">
        <title>Molecular characterization of firefly nuptial gifts: a multi-omics approach sheds light on postcopulatory sexual selection.</title>
        <authorList>
            <person name="Al-Wathiqui N."/>
            <person name="Fallon T.R."/>
            <person name="South A."/>
            <person name="Weng J.K."/>
            <person name="Lewis S.M."/>
        </authorList>
    </citation>
    <scope>NUCLEOTIDE SEQUENCE</scope>
</reference>
<dbReference type="EMBL" id="GEZM01057156">
    <property type="protein sequence ID" value="JAV72419.1"/>
    <property type="molecule type" value="Transcribed_RNA"/>
</dbReference>
<organism evidence="1">
    <name type="scientific">Photinus pyralis</name>
    <name type="common">Common eastern firefly</name>
    <name type="synonym">Lampyris pyralis</name>
    <dbReference type="NCBI Taxonomy" id="7054"/>
    <lineage>
        <taxon>Eukaryota</taxon>
        <taxon>Metazoa</taxon>
        <taxon>Ecdysozoa</taxon>
        <taxon>Arthropoda</taxon>
        <taxon>Hexapoda</taxon>
        <taxon>Insecta</taxon>
        <taxon>Pterygota</taxon>
        <taxon>Neoptera</taxon>
        <taxon>Endopterygota</taxon>
        <taxon>Coleoptera</taxon>
        <taxon>Polyphaga</taxon>
        <taxon>Elateriformia</taxon>
        <taxon>Elateroidea</taxon>
        <taxon>Lampyridae</taxon>
        <taxon>Lampyrinae</taxon>
        <taxon>Photinus</taxon>
    </lineage>
</organism>
<name>A0A1Y1LFI7_PHOPY</name>
<dbReference type="AlphaFoldDB" id="A0A1Y1LFI7"/>
<protein>
    <submittedName>
        <fullName evidence="1">Uncharacterized protein</fullName>
    </submittedName>
</protein>
<sequence length="100" mass="11138">MKTMAVFQFSKCQKVQANAVSGQCNGFGILGQEMRSPDRLFEKRYNNQRGKVLRDINKATAGFAPPSPQLFSEMLLKVKHVQLLHVTTNCLFHTHASSGA</sequence>
<evidence type="ECO:0000313" key="1">
    <source>
        <dbReference type="EMBL" id="JAV72419.1"/>
    </source>
</evidence>